<dbReference type="InterPro" id="IPR030678">
    <property type="entry name" value="Peptide/Ni-bd"/>
</dbReference>
<dbReference type="KEGG" id="aef:GEV26_17625"/>
<feature type="signal peptide" evidence="2">
    <location>
        <begin position="1"/>
        <end position="21"/>
    </location>
</feature>
<dbReference type="PROSITE" id="PS51257">
    <property type="entry name" value="PROKAR_LIPOPROTEIN"/>
    <property type="match status" value="1"/>
</dbReference>
<feature type="compositionally biased region" description="Polar residues" evidence="1">
    <location>
        <begin position="35"/>
        <end position="48"/>
    </location>
</feature>
<dbReference type="PANTHER" id="PTHR30290:SF65">
    <property type="entry name" value="MONOACYL PHOSPHATIDYLINOSITOL TETRAMANNOSIDE-BINDING PROTEIN LPQW-RELATED"/>
    <property type="match status" value="1"/>
</dbReference>
<dbReference type="AlphaFoldDB" id="A0A5Q2MMC3"/>
<evidence type="ECO:0000256" key="1">
    <source>
        <dbReference type="SAM" id="MobiDB-lite"/>
    </source>
</evidence>
<evidence type="ECO:0000256" key="2">
    <source>
        <dbReference type="SAM" id="SignalP"/>
    </source>
</evidence>
<feature type="chain" id="PRO_5039037884" description="Solute-binding protein family 5 domain-containing protein" evidence="2">
    <location>
        <begin position="22"/>
        <end position="562"/>
    </location>
</feature>
<dbReference type="Gene3D" id="3.40.190.10">
    <property type="entry name" value="Periplasmic binding protein-like II"/>
    <property type="match status" value="1"/>
</dbReference>
<feature type="region of interest" description="Disordered" evidence="1">
    <location>
        <begin position="23"/>
        <end position="48"/>
    </location>
</feature>
<dbReference type="GO" id="GO:0042597">
    <property type="term" value="C:periplasmic space"/>
    <property type="evidence" value="ECO:0007669"/>
    <property type="project" value="UniProtKB-ARBA"/>
</dbReference>
<dbReference type="Gene3D" id="3.10.105.10">
    <property type="entry name" value="Dipeptide-binding Protein, Domain 3"/>
    <property type="match status" value="1"/>
</dbReference>
<protein>
    <recommendedName>
        <fullName evidence="3">Solute-binding protein family 5 domain-containing protein</fullName>
    </recommendedName>
</protein>
<dbReference type="GO" id="GO:0015833">
    <property type="term" value="P:peptide transport"/>
    <property type="evidence" value="ECO:0007669"/>
    <property type="project" value="TreeGrafter"/>
</dbReference>
<keyword evidence="5" id="KW-1185">Reference proteome</keyword>
<feature type="domain" description="Solute-binding protein family 5" evidence="3">
    <location>
        <begin position="110"/>
        <end position="459"/>
    </location>
</feature>
<dbReference type="SUPFAM" id="SSF53850">
    <property type="entry name" value="Periplasmic binding protein-like II"/>
    <property type="match status" value="1"/>
</dbReference>
<organism evidence="4 5">
    <name type="scientific">Aeromicrobium yanjiei</name>
    <dbReference type="NCBI Taxonomy" id="2662028"/>
    <lineage>
        <taxon>Bacteria</taxon>
        <taxon>Bacillati</taxon>
        <taxon>Actinomycetota</taxon>
        <taxon>Actinomycetes</taxon>
        <taxon>Propionibacteriales</taxon>
        <taxon>Nocardioidaceae</taxon>
        <taxon>Aeromicrobium</taxon>
    </lineage>
</organism>
<name>A0A5Q2MMC3_9ACTN</name>
<dbReference type="InterPro" id="IPR039424">
    <property type="entry name" value="SBP_5"/>
</dbReference>
<dbReference type="Pfam" id="PF00496">
    <property type="entry name" value="SBP_bac_5"/>
    <property type="match status" value="1"/>
</dbReference>
<dbReference type="EMBL" id="CP045737">
    <property type="protein sequence ID" value="QGG43051.1"/>
    <property type="molecule type" value="Genomic_DNA"/>
</dbReference>
<evidence type="ECO:0000259" key="3">
    <source>
        <dbReference type="Pfam" id="PF00496"/>
    </source>
</evidence>
<dbReference type="PANTHER" id="PTHR30290">
    <property type="entry name" value="PERIPLASMIC BINDING COMPONENT OF ABC TRANSPORTER"/>
    <property type="match status" value="1"/>
</dbReference>
<dbReference type="InterPro" id="IPR000914">
    <property type="entry name" value="SBP_5_dom"/>
</dbReference>
<gene>
    <name evidence="4" type="ORF">GEV26_17625</name>
</gene>
<dbReference type="Proteomes" id="UP000392064">
    <property type="component" value="Chromosome"/>
</dbReference>
<reference evidence="4 5" key="1">
    <citation type="submission" date="2019-11" db="EMBL/GenBank/DDBJ databases">
        <authorList>
            <person name="Li J."/>
        </authorList>
    </citation>
    <scope>NUCLEOTIDE SEQUENCE [LARGE SCALE GENOMIC DNA]</scope>
    <source>
        <strain evidence="4 5">MF47</strain>
    </source>
</reference>
<evidence type="ECO:0000313" key="4">
    <source>
        <dbReference type="EMBL" id="QGG43051.1"/>
    </source>
</evidence>
<dbReference type="RefSeq" id="WP_153654855.1">
    <property type="nucleotide sequence ID" value="NZ_CP045737.1"/>
</dbReference>
<sequence>MRTPVAAAASLLLAGSLVLSGCTGSSNDDEDKPTATPSTDSNKALPSTAWQDADPADVAAGGTLRLAATTLPTNFNPLQADSANSDAARILAPTTGGAIRITADGGWMVDPDYARSVEVVDKSPLKIRVALNPDAVWQGGTPITAADMTAFWKAQNGSDDDFEVISSAGYDDISGVKQGRDRFSYTVTFDEPTAEWPLYVYPRLPKNFSSSPKLFNQAFRKRAIPSNGPFLVSSIDTRKGLIVQRPNPRWWGAKPKLAGVTWNIADPGLQAEAYVDGGLDAVDLEASTYAKAKGTGVVQRAAGIEWSQVTLNGGRGALKDVAVRRAVARAINRVPIAVTTARALGGPPAPLGSLLLLPGQKGYRDSSDPIAYEPDRAEEILDDAGYAKGANGMRSKRGKPLELIMPVPKDTPTSSARAKAIAADLEQVGIRVKRRSAPTGVDFYEKIVIPLDFDLVTFQRRGSAFPITAAKPLYYPIDSPQNFTGIGPKRIGQGFDAVIRTLGDERRLTRIAKLDEWLLEEVPAVPLAVTPIVVAVRKDVVNYGAAQFEQPDWTRVGFTKKK</sequence>
<dbReference type="GO" id="GO:1904680">
    <property type="term" value="F:peptide transmembrane transporter activity"/>
    <property type="evidence" value="ECO:0007669"/>
    <property type="project" value="TreeGrafter"/>
</dbReference>
<accession>A0A5Q2MMC3</accession>
<dbReference type="PIRSF" id="PIRSF002741">
    <property type="entry name" value="MppA"/>
    <property type="match status" value="1"/>
</dbReference>
<keyword evidence="2" id="KW-0732">Signal</keyword>
<proteinExistence type="predicted"/>
<evidence type="ECO:0000313" key="5">
    <source>
        <dbReference type="Proteomes" id="UP000392064"/>
    </source>
</evidence>
<dbReference type="GO" id="GO:0043190">
    <property type="term" value="C:ATP-binding cassette (ABC) transporter complex"/>
    <property type="evidence" value="ECO:0007669"/>
    <property type="project" value="InterPro"/>
</dbReference>
<dbReference type="Gene3D" id="3.90.76.10">
    <property type="entry name" value="Dipeptide-binding Protein, Domain 1"/>
    <property type="match status" value="1"/>
</dbReference>